<reference evidence="3 4" key="1">
    <citation type="submission" date="2009-08" db="EMBL/GenBank/DDBJ databases">
        <title>The draft genome of Rhodobacter sp. SW2.</title>
        <authorList>
            <consortium name="US DOE Joint Genome Institute (JGI-PGF)"/>
            <person name="Lucas S."/>
            <person name="Copeland A."/>
            <person name="Lapidus A."/>
            <person name="Glavina del Rio T."/>
            <person name="Tice H."/>
            <person name="Bruce D."/>
            <person name="Goodwin L."/>
            <person name="Pitluck S."/>
            <person name="Larimer F."/>
            <person name="Land M.L."/>
            <person name="Hauser L."/>
            <person name="Emerson D."/>
        </authorList>
    </citation>
    <scope>NUCLEOTIDE SEQUENCE [LARGE SCALE GENOMIC DNA]</scope>
    <source>
        <strain evidence="3 4">SW2</strain>
    </source>
</reference>
<keyword evidence="4" id="KW-1185">Reference proteome</keyword>
<feature type="transmembrane region" description="Helical" evidence="2">
    <location>
        <begin position="100"/>
        <end position="118"/>
    </location>
</feature>
<dbReference type="Proteomes" id="UP000010121">
    <property type="component" value="Unassembled WGS sequence"/>
</dbReference>
<feature type="transmembrane region" description="Helical" evidence="2">
    <location>
        <begin position="67"/>
        <end position="88"/>
    </location>
</feature>
<keyword evidence="2" id="KW-0472">Membrane</keyword>
<evidence type="ECO:0000313" key="4">
    <source>
        <dbReference type="Proteomes" id="UP000010121"/>
    </source>
</evidence>
<protein>
    <submittedName>
        <fullName evidence="3">Uncharacterized protein</fullName>
    </submittedName>
</protein>
<evidence type="ECO:0000313" key="3">
    <source>
        <dbReference type="EMBL" id="EEW26144.1"/>
    </source>
</evidence>
<feature type="transmembrane region" description="Helical" evidence="2">
    <location>
        <begin position="20"/>
        <end position="46"/>
    </location>
</feature>
<dbReference type="STRING" id="371731.Rsw2DRAFT_0834"/>
<evidence type="ECO:0000256" key="2">
    <source>
        <dbReference type="SAM" id="Phobius"/>
    </source>
</evidence>
<dbReference type="RefSeq" id="WP_008028365.1">
    <property type="nucleotide sequence ID" value="NZ_ACYY01000004.1"/>
</dbReference>
<keyword evidence="2" id="KW-0812">Transmembrane</keyword>
<keyword evidence="2" id="KW-1133">Transmembrane helix</keyword>
<gene>
    <name evidence="3" type="ORF">Rsw2DRAFT_0834</name>
</gene>
<evidence type="ECO:0000256" key="1">
    <source>
        <dbReference type="SAM" id="MobiDB-lite"/>
    </source>
</evidence>
<dbReference type="eggNOG" id="ENOG5030108">
    <property type="taxonomic scope" value="Bacteria"/>
</dbReference>
<dbReference type="AlphaFoldDB" id="C8RYF6"/>
<dbReference type="OrthoDB" id="7644678at2"/>
<name>C8RYF6_9RHOB</name>
<comment type="caution">
    <text evidence="3">The sequence shown here is derived from an EMBL/GenBank/DDBJ whole genome shotgun (WGS) entry which is preliminary data.</text>
</comment>
<dbReference type="EMBL" id="ACYY01000004">
    <property type="protein sequence ID" value="EEW26144.1"/>
    <property type="molecule type" value="Genomic_DNA"/>
</dbReference>
<proteinExistence type="predicted"/>
<feature type="region of interest" description="Disordered" evidence="1">
    <location>
        <begin position="174"/>
        <end position="195"/>
    </location>
</feature>
<sequence length="195" mass="20415">MQNRLRLLRGANALLYFGPLLAGLGGFGWPVVPVFVVIFMLWLVILKPQEWPRSMAEWSQPETLVALAARGAVQLLLVLVSFGIGRGLGGVTGALPNLPTMLPIAISFLSIPLARMIWDPWTMTRIAAPETVAPEAPDADPAARKKDYTVAPVMVPDADNADCPAPGPVLADALCADSPASSGDTGGDSGSSSAD</sequence>
<organism evidence="3 4">
    <name type="scientific">Rhodobacter ferrooxidans</name>
    <dbReference type="NCBI Taxonomy" id="371731"/>
    <lineage>
        <taxon>Bacteria</taxon>
        <taxon>Pseudomonadati</taxon>
        <taxon>Pseudomonadota</taxon>
        <taxon>Alphaproteobacteria</taxon>
        <taxon>Rhodobacterales</taxon>
        <taxon>Rhodobacter group</taxon>
        <taxon>Rhodobacter</taxon>
    </lineage>
</organism>
<accession>C8RYF6</accession>